<dbReference type="Gene3D" id="1.20.960.40">
    <property type="match status" value="1"/>
</dbReference>
<keyword evidence="16" id="KW-1185">Reference proteome</keyword>
<dbReference type="PANTHER" id="PTHR15431">
    <property type="entry name" value="FGFR1 ONCOGENE PARTNER/LISH DOMAIN-CONTAINING PROTEIN"/>
    <property type="match status" value="1"/>
</dbReference>
<evidence type="ECO:0000313" key="16">
    <source>
        <dbReference type="Proteomes" id="UP000261540"/>
    </source>
</evidence>
<evidence type="ECO:0000256" key="9">
    <source>
        <dbReference type="ARBA" id="ARBA00041026"/>
    </source>
</evidence>
<comment type="subcellular location">
    <subcellularLocation>
        <location evidence="1">Cytoplasm</location>
        <location evidence="1">Cytoskeleton</location>
        <location evidence="1">Cilium basal body</location>
    </subcellularLocation>
    <subcellularLocation>
        <location evidence="2">Cytoplasm</location>
        <location evidence="2">Cytoskeleton</location>
        <location evidence="2">Microtubule organizing center</location>
        <location evidence="2">Centrosome</location>
    </subcellularLocation>
</comment>
<dbReference type="GeneTree" id="ENSGT00390000007441"/>
<dbReference type="GO" id="GO:0030030">
    <property type="term" value="P:cell projection organization"/>
    <property type="evidence" value="ECO:0007669"/>
    <property type="project" value="UniProtKB-KW"/>
</dbReference>
<evidence type="ECO:0000256" key="12">
    <source>
        <dbReference type="ARBA" id="ARBA00046373"/>
    </source>
</evidence>
<keyword evidence="4" id="KW-0963">Cytoplasm</keyword>
<keyword evidence="5" id="KW-0597">Phosphoprotein</keyword>
<dbReference type="PROSITE" id="PS50896">
    <property type="entry name" value="LISH"/>
    <property type="match status" value="1"/>
</dbReference>
<evidence type="ECO:0000256" key="11">
    <source>
        <dbReference type="ARBA" id="ARBA00046076"/>
    </source>
</evidence>
<evidence type="ECO:0000256" key="10">
    <source>
        <dbReference type="ARBA" id="ARBA00042293"/>
    </source>
</evidence>
<keyword evidence="8" id="KW-0966">Cell projection</keyword>
<name>A0A3B3RGJ4_9TELE</name>
<comment type="subunit">
    <text evidence="12">Homodimer. Part of a ternary complex that contains CEP350, CEP43 and MAPRE1. Interacts directly with CEP350 and MAPRE1. Interacts with CEP19. Interacts (via N-terminus) with CEP350 (via C-terminus).</text>
</comment>
<reference evidence="15" key="1">
    <citation type="submission" date="2025-08" db="UniProtKB">
        <authorList>
            <consortium name="Ensembl"/>
        </authorList>
    </citation>
    <scope>IDENTIFICATION</scope>
</reference>
<accession>A0A3B3RGJ4</accession>
<evidence type="ECO:0000256" key="1">
    <source>
        <dbReference type="ARBA" id="ARBA00004120"/>
    </source>
</evidence>
<dbReference type="Proteomes" id="UP000261540">
    <property type="component" value="Unplaced"/>
</dbReference>
<feature type="domain" description="FGFR1 oncogene partner (FOP) N-terminal dimerisation" evidence="14">
    <location>
        <begin position="48"/>
        <end position="128"/>
    </location>
</feature>
<keyword evidence="7" id="KW-0206">Cytoskeleton</keyword>
<organism evidence="15 16">
    <name type="scientific">Paramormyrops kingsleyae</name>
    <dbReference type="NCBI Taxonomy" id="1676925"/>
    <lineage>
        <taxon>Eukaryota</taxon>
        <taxon>Metazoa</taxon>
        <taxon>Chordata</taxon>
        <taxon>Craniata</taxon>
        <taxon>Vertebrata</taxon>
        <taxon>Euteleostomi</taxon>
        <taxon>Actinopterygii</taxon>
        <taxon>Neopterygii</taxon>
        <taxon>Teleostei</taxon>
        <taxon>Osteoglossocephala</taxon>
        <taxon>Osteoglossomorpha</taxon>
        <taxon>Osteoglossiformes</taxon>
        <taxon>Mormyridae</taxon>
        <taxon>Paramormyrops</taxon>
    </lineage>
</organism>
<dbReference type="Gene3D" id="1.10.238.10">
    <property type="entry name" value="EF-hand"/>
    <property type="match status" value="1"/>
</dbReference>
<feature type="compositionally biased region" description="Basic and acidic residues" evidence="13">
    <location>
        <begin position="372"/>
        <end position="384"/>
    </location>
</feature>
<feature type="compositionally biased region" description="Polar residues" evidence="13">
    <location>
        <begin position="282"/>
        <end position="306"/>
    </location>
</feature>
<dbReference type="SUPFAM" id="SSF47473">
    <property type="entry name" value="EF-hand"/>
    <property type="match status" value="1"/>
</dbReference>
<evidence type="ECO:0000256" key="6">
    <source>
        <dbReference type="ARBA" id="ARBA00022794"/>
    </source>
</evidence>
<dbReference type="InterPro" id="IPR006594">
    <property type="entry name" value="LisH"/>
</dbReference>
<dbReference type="GO" id="GO:0005813">
    <property type="term" value="C:centrosome"/>
    <property type="evidence" value="ECO:0007669"/>
    <property type="project" value="UniProtKB-SubCell"/>
</dbReference>
<dbReference type="GO" id="GO:0034453">
    <property type="term" value="P:microtubule anchoring"/>
    <property type="evidence" value="ECO:0007669"/>
    <property type="project" value="InterPro"/>
</dbReference>
<dbReference type="STRING" id="1676925.ENSPKIP00000017544"/>
<comment type="similarity">
    <text evidence="3">Belongs to the CEP43 family.</text>
</comment>
<sequence length="557" mass="61147">MSAAEEDTELRDLLIQNLENNGVLNKIKAELRAAVFLALEQQDKEENKPPLVNESLKKFLNTRDGRLATSLIIDFLQVFNLDFTLAVFQPEINTLNGLENREAAAQELAIGGLDAQKGAPLLLELIKRNKQKDKPCVSSEGHWAAYMPKELSPRLLTDARRKFDFYDKERRGEITMENLRILFSDVCPGFHKSVLDQYVSEELCALDRSLCSTVSFQDFLGLYKRLFHQCRSVFSGDGSDTTLTPAKLHEEKLGTSLASKIPRYKGLIKHNEEMETAASKASEANHSSTALTSDSLKSRSHVQVSSWEPGREDSTPPETRNLDPGLDDDEDEGDSFFDDPLPKPQKTYGCTRVSFADKSNAGSSFSTKKNGHKDVSPSEKDKSVCGDPFSQMRRMSSLTDLSAINSDPEDDAVGDAFTDRANGAPHTAEADGRINVSKPASAPLGALSDGPPPKSSVSVQLAQKDLQDHHSDEEDDYDDDFNSTSHRSDNSKSEVSIGEDIDEASVEGPEGSDKVSEVRPYRSLPGSPSAGGGSLATVRKSCKFERKQTGRAVVFTC</sequence>
<evidence type="ECO:0000256" key="2">
    <source>
        <dbReference type="ARBA" id="ARBA00004300"/>
    </source>
</evidence>
<dbReference type="InterPro" id="IPR018993">
    <property type="entry name" value="FOP_dimerisation-dom_N"/>
</dbReference>
<evidence type="ECO:0000256" key="4">
    <source>
        <dbReference type="ARBA" id="ARBA00022490"/>
    </source>
</evidence>
<feature type="region of interest" description="Disordered" evidence="13">
    <location>
        <begin position="275"/>
        <end position="536"/>
    </location>
</feature>
<feature type="compositionally biased region" description="Polar residues" evidence="13">
    <location>
        <begin position="393"/>
        <end position="405"/>
    </location>
</feature>
<evidence type="ECO:0000256" key="5">
    <source>
        <dbReference type="ARBA" id="ARBA00022553"/>
    </source>
</evidence>
<proteinExistence type="inferred from homology"/>
<protein>
    <recommendedName>
        <fullName evidence="9">Centrosomal protein 43</fullName>
    </recommendedName>
    <alternativeName>
        <fullName evidence="10">FGFR1 oncogene partner</fullName>
    </alternativeName>
</protein>
<evidence type="ECO:0000256" key="7">
    <source>
        <dbReference type="ARBA" id="ARBA00023212"/>
    </source>
</evidence>
<dbReference type="InterPro" id="IPR011992">
    <property type="entry name" value="EF-hand-dom_pair"/>
</dbReference>
<evidence type="ECO:0000313" key="15">
    <source>
        <dbReference type="Ensembl" id="ENSPKIP00000017544.1"/>
    </source>
</evidence>
<dbReference type="AlphaFoldDB" id="A0A3B3RGJ4"/>
<evidence type="ECO:0000256" key="8">
    <source>
        <dbReference type="ARBA" id="ARBA00023273"/>
    </source>
</evidence>
<evidence type="ECO:0000256" key="3">
    <source>
        <dbReference type="ARBA" id="ARBA00005385"/>
    </source>
</evidence>
<feature type="compositionally biased region" description="Acidic residues" evidence="13">
    <location>
        <begin position="325"/>
        <end position="337"/>
    </location>
</feature>
<dbReference type="Ensembl" id="ENSPKIT00000042056.1">
    <property type="protein sequence ID" value="ENSPKIP00000017544.1"/>
    <property type="gene ID" value="ENSPKIG00000003393.1"/>
</dbReference>
<feature type="compositionally biased region" description="Basic and acidic residues" evidence="13">
    <location>
        <begin position="511"/>
        <end position="520"/>
    </location>
</feature>
<evidence type="ECO:0000256" key="13">
    <source>
        <dbReference type="SAM" id="MobiDB-lite"/>
    </source>
</evidence>
<keyword evidence="6" id="KW-0970">Cilium biogenesis/degradation</keyword>
<comment type="function">
    <text evidence="11">Required for anchoring microtubules to the centrosomes. Required for ciliation.</text>
</comment>
<evidence type="ECO:0000259" key="14">
    <source>
        <dbReference type="Pfam" id="PF09398"/>
    </source>
</evidence>
<reference evidence="15" key="2">
    <citation type="submission" date="2025-09" db="UniProtKB">
        <authorList>
            <consortium name="Ensembl"/>
        </authorList>
    </citation>
    <scope>IDENTIFICATION</scope>
</reference>
<dbReference type="PANTHER" id="PTHR15431:SF9">
    <property type="entry name" value="CENTROSOMAL PROTEIN 43"/>
    <property type="match status" value="1"/>
</dbReference>
<dbReference type="Pfam" id="PF09398">
    <property type="entry name" value="FOP_dimer"/>
    <property type="match status" value="1"/>
</dbReference>